<keyword evidence="2" id="KW-1185">Reference proteome</keyword>
<protein>
    <submittedName>
        <fullName evidence="1">Cytochrome P450</fullName>
    </submittedName>
</protein>
<dbReference type="EMBL" id="MU267850">
    <property type="protein sequence ID" value="KAH7908045.1"/>
    <property type="molecule type" value="Genomic_DNA"/>
</dbReference>
<dbReference type="Proteomes" id="UP000790377">
    <property type="component" value="Unassembled WGS sequence"/>
</dbReference>
<comment type="caution">
    <text evidence="1">The sequence shown here is derived from an EMBL/GenBank/DDBJ whole genome shotgun (WGS) entry which is preliminary data.</text>
</comment>
<evidence type="ECO:0000313" key="1">
    <source>
        <dbReference type="EMBL" id="KAH7908045.1"/>
    </source>
</evidence>
<accession>A0ACB8A3X4</accession>
<organism evidence="1 2">
    <name type="scientific">Hygrophoropsis aurantiaca</name>
    <dbReference type="NCBI Taxonomy" id="72124"/>
    <lineage>
        <taxon>Eukaryota</taxon>
        <taxon>Fungi</taxon>
        <taxon>Dikarya</taxon>
        <taxon>Basidiomycota</taxon>
        <taxon>Agaricomycotina</taxon>
        <taxon>Agaricomycetes</taxon>
        <taxon>Agaricomycetidae</taxon>
        <taxon>Boletales</taxon>
        <taxon>Coniophorineae</taxon>
        <taxon>Hygrophoropsidaceae</taxon>
        <taxon>Hygrophoropsis</taxon>
    </lineage>
</organism>
<name>A0ACB8A3X4_9AGAM</name>
<sequence>MGGTVADLIRHIPLSLVAGVLFVILALRFSTSKAATGGLPYPPGPPRLPFLGNLFLVKFNNTRPWLTYTEWGKKYGGIVYSRILGQDYIIINSAEVAKALLAQRYWIYSERPGPASYKLFGLDRVTVSLGHTDEWRLHRKLFHQTLRQEAMSNYHDLQLQKAREMIMTILAEQDPLAGPGKHFDTYSASLILSIVYGYETAKRDDPVVKLVWQLLTTFSDELYPERAAVLSAFPALANLPAWVPGMGFKRRAHHCQHLMEEVAGIPFRHTKEQVALGIAPPSMVADFLHEQTKEIVGTTQWQALEDTMKMTAASVTLGGAETVSSSLLSLVMAMFLYPGIQEKAWAEIDAVVGPDRLPTFEDRPSLPYIEAIVREILRWNPVGPLGVPHATNTNDIYKGYFIPKDAIVIYNAWAMSRVVSDPSDPSHFNPDRHFLPNGELSSEHVYTSNPGFGFGRRACPGRYFAENSTWAGIVTMLATLRFEKAKDAHGKDIEVRHEFSTGMAIHPMPFQCVVTVRSAERENEIRSLSGPTFL</sequence>
<gene>
    <name evidence="1" type="ORF">BJ138DRAFT_1013520</name>
</gene>
<evidence type="ECO:0000313" key="2">
    <source>
        <dbReference type="Proteomes" id="UP000790377"/>
    </source>
</evidence>
<proteinExistence type="predicted"/>
<reference evidence="1" key="1">
    <citation type="journal article" date="2021" name="New Phytol.">
        <title>Evolutionary innovations through gain and loss of genes in the ectomycorrhizal Boletales.</title>
        <authorList>
            <person name="Wu G."/>
            <person name="Miyauchi S."/>
            <person name="Morin E."/>
            <person name="Kuo A."/>
            <person name="Drula E."/>
            <person name="Varga T."/>
            <person name="Kohler A."/>
            <person name="Feng B."/>
            <person name="Cao Y."/>
            <person name="Lipzen A."/>
            <person name="Daum C."/>
            <person name="Hundley H."/>
            <person name="Pangilinan J."/>
            <person name="Johnson J."/>
            <person name="Barry K."/>
            <person name="LaButti K."/>
            <person name="Ng V."/>
            <person name="Ahrendt S."/>
            <person name="Min B."/>
            <person name="Choi I.G."/>
            <person name="Park H."/>
            <person name="Plett J.M."/>
            <person name="Magnuson J."/>
            <person name="Spatafora J.W."/>
            <person name="Nagy L.G."/>
            <person name="Henrissat B."/>
            <person name="Grigoriev I.V."/>
            <person name="Yang Z.L."/>
            <person name="Xu J."/>
            <person name="Martin F.M."/>
        </authorList>
    </citation>
    <scope>NUCLEOTIDE SEQUENCE</scope>
    <source>
        <strain evidence="1">ATCC 28755</strain>
    </source>
</reference>